<evidence type="ECO:0000313" key="6">
    <source>
        <dbReference type="EMBL" id="KAK3269026.1"/>
    </source>
</evidence>
<protein>
    <recommendedName>
        <fullName evidence="4">Protein yippee-like</fullName>
    </recommendedName>
</protein>
<evidence type="ECO:0000313" key="7">
    <source>
        <dbReference type="Proteomes" id="UP001190700"/>
    </source>
</evidence>
<accession>A0AAE0L1U8</accession>
<keyword evidence="7" id="KW-1185">Reference proteome</keyword>
<reference evidence="6 7" key="1">
    <citation type="journal article" date="2015" name="Genome Biol. Evol.">
        <title>Comparative Genomics of a Bacterivorous Green Alga Reveals Evolutionary Causalities and Consequences of Phago-Mixotrophic Mode of Nutrition.</title>
        <authorList>
            <person name="Burns J.A."/>
            <person name="Paasch A."/>
            <person name="Narechania A."/>
            <person name="Kim E."/>
        </authorList>
    </citation>
    <scope>NUCLEOTIDE SEQUENCE [LARGE SCALE GENOMIC DNA]</scope>
    <source>
        <strain evidence="6 7">PLY_AMNH</strain>
    </source>
</reference>
<evidence type="ECO:0000259" key="5">
    <source>
        <dbReference type="PROSITE" id="PS51792"/>
    </source>
</evidence>
<dbReference type="Proteomes" id="UP001190700">
    <property type="component" value="Unassembled WGS sequence"/>
</dbReference>
<dbReference type="GO" id="GO:0046872">
    <property type="term" value="F:metal ion binding"/>
    <property type="evidence" value="ECO:0007669"/>
    <property type="project" value="UniProtKB-KW"/>
</dbReference>
<dbReference type="EMBL" id="LGRX02011379">
    <property type="protein sequence ID" value="KAK3269026.1"/>
    <property type="molecule type" value="Genomic_DNA"/>
</dbReference>
<gene>
    <name evidence="6" type="ORF">CYMTET_22503</name>
</gene>
<comment type="caution">
    <text evidence="6">The sequence shown here is derived from an EMBL/GenBank/DDBJ whole genome shotgun (WGS) entry which is preliminary data.</text>
</comment>
<proteinExistence type="inferred from homology"/>
<dbReference type="AlphaFoldDB" id="A0AAE0L1U8"/>
<evidence type="ECO:0000256" key="3">
    <source>
        <dbReference type="ARBA" id="ARBA00022833"/>
    </source>
</evidence>
<organism evidence="6 7">
    <name type="scientific">Cymbomonas tetramitiformis</name>
    <dbReference type="NCBI Taxonomy" id="36881"/>
    <lineage>
        <taxon>Eukaryota</taxon>
        <taxon>Viridiplantae</taxon>
        <taxon>Chlorophyta</taxon>
        <taxon>Pyramimonadophyceae</taxon>
        <taxon>Pyramimonadales</taxon>
        <taxon>Pyramimonadaceae</taxon>
        <taxon>Cymbomonas</taxon>
    </lineage>
</organism>
<name>A0AAE0L1U8_9CHLO</name>
<dbReference type="PANTHER" id="PTHR13848">
    <property type="entry name" value="PROTEIN YIPPEE-LIKE CG15309-RELATED"/>
    <property type="match status" value="1"/>
</dbReference>
<evidence type="ECO:0000256" key="1">
    <source>
        <dbReference type="ARBA" id="ARBA00005613"/>
    </source>
</evidence>
<evidence type="ECO:0000256" key="4">
    <source>
        <dbReference type="RuleBase" id="RU110713"/>
    </source>
</evidence>
<sequence>MGRIYREFVEDGSSKYCCEQCSADVASSSAVIWEGYMGKQKPAVLVRDLVNVEAYAEARQERLSTGDYTLVDVWCRCCANPLGWKYLHATTPEQKYKEGAALLDQAKLVRSSCEE</sequence>
<comment type="similarity">
    <text evidence="1 4">Belongs to the yippee family.</text>
</comment>
<keyword evidence="2" id="KW-0479">Metal-binding</keyword>
<dbReference type="InterPro" id="IPR039058">
    <property type="entry name" value="Yippee_fam"/>
</dbReference>
<dbReference type="InterPro" id="IPR004910">
    <property type="entry name" value="Yippee/Mis18/Cereblon"/>
</dbReference>
<keyword evidence="3" id="KW-0862">Zinc</keyword>
<dbReference type="PROSITE" id="PS51792">
    <property type="entry name" value="YIPPEE"/>
    <property type="match status" value="1"/>
</dbReference>
<evidence type="ECO:0000256" key="2">
    <source>
        <dbReference type="ARBA" id="ARBA00022723"/>
    </source>
</evidence>
<dbReference type="Pfam" id="PF03226">
    <property type="entry name" value="Yippee-Mis18"/>
    <property type="match status" value="1"/>
</dbReference>
<dbReference type="InterPro" id="IPR034751">
    <property type="entry name" value="Yippee"/>
</dbReference>
<feature type="domain" description="Yippee" evidence="5">
    <location>
        <begin position="14"/>
        <end position="112"/>
    </location>
</feature>